<comment type="similarity">
    <text evidence="3">Belongs to the CASC3 family.</text>
</comment>
<feature type="compositionally biased region" description="Low complexity" evidence="13">
    <location>
        <begin position="617"/>
        <end position="629"/>
    </location>
</feature>
<evidence type="ECO:0000256" key="8">
    <source>
        <dbReference type="ARBA" id="ARBA00022845"/>
    </source>
</evidence>
<comment type="subcellular location">
    <subcellularLocation>
        <location evidence="2">Cytoplasm</location>
    </subcellularLocation>
    <subcellularLocation>
        <location evidence="1">Nucleus</location>
    </subcellularLocation>
</comment>
<feature type="compositionally biased region" description="Pro residues" evidence="13">
    <location>
        <begin position="592"/>
        <end position="616"/>
    </location>
</feature>
<keyword evidence="16" id="KW-1185">Reference proteome</keyword>
<evidence type="ECO:0000256" key="1">
    <source>
        <dbReference type="ARBA" id="ARBA00004123"/>
    </source>
</evidence>
<dbReference type="GO" id="GO:0006397">
    <property type="term" value="P:mRNA processing"/>
    <property type="evidence" value="ECO:0007669"/>
    <property type="project" value="UniProtKB-KW"/>
</dbReference>
<dbReference type="SMART" id="SM01044">
    <property type="entry name" value="Btz"/>
    <property type="match status" value="1"/>
</dbReference>
<feature type="compositionally biased region" description="Low complexity" evidence="13">
    <location>
        <begin position="255"/>
        <end position="265"/>
    </location>
</feature>
<evidence type="ECO:0000256" key="12">
    <source>
        <dbReference type="ARBA" id="ARBA00023242"/>
    </source>
</evidence>
<accession>A0A5J5EX05</accession>
<evidence type="ECO:0000256" key="10">
    <source>
        <dbReference type="ARBA" id="ARBA00023161"/>
    </source>
</evidence>
<feature type="compositionally biased region" description="Acidic residues" evidence="13">
    <location>
        <begin position="59"/>
        <end position="79"/>
    </location>
</feature>
<feature type="region of interest" description="Disordered" evidence="13">
    <location>
        <begin position="559"/>
        <end position="578"/>
    </location>
</feature>
<keyword evidence="4" id="KW-0813">Transport</keyword>
<evidence type="ECO:0000256" key="4">
    <source>
        <dbReference type="ARBA" id="ARBA00022448"/>
    </source>
</evidence>
<reference evidence="15 16" key="1">
    <citation type="submission" date="2019-09" db="EMBL/GenBank/DDBJ databases">
        <title>Draft genome of the ectomycorrhizal ascomycete Sphaerosporella brunnea.</title>
        <authorList>
            <consortium name="DOE Joint Genome Institute"/>
            <person name="Benucci G.M."/>
            <person name="Marozzi G."/>
            <person name="Antonielli L."/>
            <person name="Sanchez S."/>
            <person name="Marco P."/>
            <person name="Wang X."/>
            <person name="Falini L.B."/>
            <person name="Barry K."/>
            <person name="Haridas S."/>
            <person name="Lipzen A."/>
            <person name="Labutti K."/>
            <person name="Grigoriev I.V."/>
            <person name="Murat C."/>
            <person name="Martin F."/>
            <person name="Albertini E."/>
            <person name="Donnini D."/>
            <person name="Bonito G."/>
        </authorList>
    </citation>
    <scope>NUCLEOTIDE SEQUENCE [LARGE SCALE GENOMIC DNA]</scope>
    <source>
        <strain evidence="15 16">Sb_GMNB300</strain>
    </source>
</reference>
<feature type="compositionally biased region" description="Low complexity" evidence="13">
    <location>
        <begin position="1"/>
        <end position="19"/>
    </location>
</feature>
<evidence type="ECO:0000256" key="5">
    <source>
        <dbReference type="ARBA" id="ARBA00022490"/>
    </source>
</evidence>
<dbReference type="GO" id="GO:0051028">
    <property type="term" value="P:mRNA transport"/>
    <property type="evidence" value="ECO:0007669"/>
    <property type="project" value="UniProtKB-KW"/>
</dbReference>
<dbReference type="PANTHER" id="PTHR46837:SF5">
    <property type="entry name" value="PROTEIN MLN51 HOMOLOG"/>
    <property type="match status" value="1"/>
</dbReference>
<evidence type="ECO:0000256" key="7">
    <source>
        <dbReference type="ARBA" id="ARBA00022816"/>
    </source>
</evidence>
<evidence type="ECO:0000256" key="3">
    <source>
        <dbReference type="ARBA" id="ARBA00009548"/>
    </source>
</evidence>
<feature type="compositionally biased region" description="Pro residues" evidence="13">
    <location>
        <begin position="630"/>
        <end position="646"/>
    </location>
</feature>
<dbReference type="GO" id="GO:0008380">
    <property type="term" value="P:RNA splicing"/>
    <property type="evidence" value="ECO:0007669"/>
    <property type="project" value="UniProtKB-KW"/>
</dbReference>
<evidence type="ECO:0000256" key="11">
    <source>
        <dbReference type="ARBA" id="ARBA00023187"/>
    </source>
</evidence>
<keyword evidence="5" id="KW-0963">Cytoplasm</keyword>
<gene>
    <name evidence="15" type="ORF">FN846DRAFT_812586</name>
</gene>
<protein>
    <submittedName>
        <fullName evidence="15">CASC3/Barentsz eIF4AIII binding-domain-containing protein</fullName>
    </submittedName>
</protein>
<dbReference type="GO" id="GO:0035145">
    <property type="term" value="C:exon-exon junction complex"/>
    <property type="evidence" value="ECO:0007669"/>
    <property type="project" value="InterPro"/>
</dbReference>
<keyword evidence="10" id="KW-0866">Nonsense-mediated mRNA decay</keyword>
<sequence length="740" mass="80947">MPAAAAAAAQTPSIAVPAAKAPRRKTAHLPRRRRAGHKHEEDDAETVATDESYTNDSGLSEDDGFSEDETDEEYEDASDGEGRREIEEKQSHRVLNGGSQRRTDTDLMKNGIGAGGAEHEEVDFEDMGNAPPASGRVVSVREESKKAETPYERKRKEHEQYRKKRAEDPSFVPKRGRFFMHDHRYDGTGSNGFKPFGPGGRGRGGRFGDFQGHQQQPPPPELAGEWPHDMHEQIETEEEEEQPPNQSRTVAAPASTQSQQSQQNQGYVNNNSFAAGRQRAPDQPRSFGRTLHKGTVQIQVNLPGMKAPITFSEVPCKVYTRLPFHRPPLRRDKPVRIALPDAPVRYIYPNVQRSFIFIPRAMRPGGSGYIRGTAGRGRGGYPTGNRSFYGGGSTVYSPSVGMSRRSSLVYDTRHHTPSQGVHPLAPPQHPVGPIEDGQTRAVVNGEDGSGKPIVRLPSTAPSVANAPAQPAGHMQQASTPRIVPQHPPPSYTPSINPIPYRETRATPKIPMYQPRPQKAVNVAEIDSPAVMHFPHNYNGGVYTDHIPAGTPVMAPNVYGQHNRHPSYPSQPSGTPLSQIPEAIHARPFQPGQYPPQQPYYQPYPPPHGHPGPPPPHAMAHAPMQHHPAVFHPPPPPYVAGPSPMPNGAPNHYTMPQPAHPQAGPPTHAGPTTIAQESNGMVYYSTWDPNTAYYQYPPAPGPAYPDASGLSMTPIPDGQGQNIGGPMYYYPPQPTGYYPTH</sequence>
<keyword evidence="6" id="KW-0507">mRNA processing</keyword>
<dbReference type="Proteomes" id="UP000326924">
    <property type="component" value="Unassembled WGS sequence"/>
</dbReference>
<feature type="compositionally biased region" description="Gly residues" evidence="13">
    <location>
        <begin position="197"/>
        <end position="207"/>
    </location>
</feature>
<feature type="compositionally biased region" description="Polar residues" evidence="13">
    <location>
        <begin position="567"/>
        <end position="577"/>
    </location>
</feature>
<evidence type="ECO:0000256" key="2">
    <source>
        <dbReference type="ARBA" id="ARBA00004496"/>
    </source>
</evidence>
<dbReference type="InterPro" id="IPR018545">
    <property type="entry name" value="Btz_dom"/>
</dbReference>
<feature type="domain" description="Btz" evidence="14">
    <location>
        <begin position="133"/>
        <end position="258"/>
    </location>
</feature>
<dbReference type="PANTHER" id="PTHR46837">
    <property type="entry name" value="PROTEIN MLN51 HOMOLOG"/>
    <property type="match status" value="1"/>
</dbReference>
<dbReference type="InterPro" id="IPR044796">
    <property type="entry name" value="MLN51_plant"/>
</dbReference>
<dbReference type="GO" id="GO:0000184">
    <property type="term" value="P:nuclear-transcribed mRNA catabolic process, nonsense-mediated decay"/>
    <property type="evidence" value="ECO:0007669"/>
    <property type="project" value="UniProtKB-KW"/>
</dbReference>
<proteinExistence type="inferred from homology"/>
<feature type="region of interest" description="Disordered" evidence="13">
    <location>
        <begin position="586"/>
        <end position="673"/>
    </location>
</feature>
<feature type="region of interest" description="Disordered" evidence="13">
    <location>
        <begin position="1"/>
        <end position="265"/>
    </location>
</feature>
<keyword evidence="11" id="KW-0508">mRNA splicing</keyword>
<keyword evidence="9" id="KW-0694">RNA-binding</keyword>
<dbReference type="GO" id="GO:0003729">
    <property type="term" value="F:mRNA binding"/>
    <property type="evidence" value="ECO:0007669"/>
    <property type="project" value="InterPro"/>
</dbReference>
<evidence type="ECO:0000313" key="15">
    <source>
        <dbReference type="EMBL" id="KAA8905984.1"/>
    </source>
</evidence>
<evidence type="ECO:0000313" key="16">
    <source>
        <dbReference type="Proteomes" id="UP000326924"/>
    </source>
</evidence>
<dbReference type="GO" id="GO:0006417">
    <property type="term" value="P:regulation of translation"/>
    <property type="evidence" value="ECO:0007669"/>
    <property type="project" value="UniProtKB-KW"/>
</dbReference>
<organism evidence="15 16">
    <name type="scientific">Sphaerosporella brunnea</name>
    <dbReference type="NCBI Taxonomy" id="1250544"/>
    <lineage>
        <taxon>Eukaryota</taxon>
        <taxon>Fungi</taxon>
        <taxon>Dikarya</taxon>
        <taxon>Ascomycota</taxon>
        <taxon>Pezizomycotina</taxon>
        <taxon>Pezizomycetes</taxon>
        <taxon>Pezizales</taxon>
        <taxon>Pyronemataceae</taxon>
        <taxon>Sphaerosporella</taxon>
    </lineage>
</organism>
<dbReference type="EMBL" id="VXIS01000093">
    <property type="protein sequence ID" value="KAA8905984.1"/>
    <property type="molecule type" value="Genomic_DNA"/>
</dbReference>
<feature type="compositionally biased region" description="Basic residues" evidence="13">
    <location>
        <begin position="21"/>
        <end position="37"/>
    </location>
</feature>
<evidence type="ECO:0000256" key="9">
    <source>
        <dbReference type="ARBA" id="ARBA00022884"/>
    </source>
</evidence>
<keyword evidence="7" id="KW-0509">mRNA transport</keyword>
<keyword evidence="12" id="KW-0539">Nucleus</keyword>
<keyword evidence="8" id="KW-0810">Translation regulation</keyword>
<dbReference type="Pfam" id="PF09405">
    <property type="entry name" value="Btz"/>
    <property type="match status" value="1"/>
</dbReference>
<dbReference type="GO" id="GO:0005737">
    <property type="term" value="C:cytoplasm"/>
    <property type="evidence" value="ECO:0007669"/>
    <property type="project" value="UniProtKB-SubCell"/>
</dbReference>
<evidence type="ECO:0000256" key="13">
    <source>
        <dbReference type="SAM" id="MobiDB-lite"/>
    </source>
</evidence>
<evidence type="ECO:0000256" key="6">
    <source>
        <dbReference type="ARBA" id="ARBA00022664"/>
    </source>
</evidence>
<feature type="compositionally biased region" description="Basic and acidic residues" evidence="13">
    <location>
        <begin position="139"/>
        <end position="168"/>
    </location>
</feature>
<comment type="caution">
    <text evidence="15">The sequence shown here is derived from an EMBL/GenBank/DDBJ whole genome shotgun (WGS) entry which is preliminary data.</text>
</comment>
<evidence type="ECO:0000259" key="14">
    <source>
        <dbReference type="SMART" id="SM01044"/>
    </source>
</evidence>
<dbReference type="AlphaFoldDB" id="A0A5J5EX05"/>
<dbReference type="InParanoid" id="A0A5J5EX05"/>
<name>A0A5J5EX05_9PEZI</name>
<dbReference type="OrthoDB" id="5413466at2759"/>
<feature type="compositionally biased region" description="Basic and acidic residues" evidence="13">
    <location>
        <begin position="80"/>
        <end position="91"/>
    </location>
</feature>